<evidence type="ECO:0000313" key="2">
    <source>
        <dbReference type="Proteomes" id="UP000447434"/>
    </source>
</evidence>
<organism evidence="1 2">
    <name type="scientific">Lupinus albus</name>
    <name type="common">White lupine</name>
    <name type="synonym">Lupinus termis</name>
    <dbReference type="NCBI Taxonomy" id="3870"/>
    <lineage>
        <taxon>Eukaryota</taxon>
        <taxon>Viridiplantae</taxon>
        <taxon>Streptophyta</taxon>
        <taxon>Embryophyta</taxon>
        <taxon>Tracheophyta</taxon>
        <taxon>Spermatophyta</taxon>
        <taxon>Magnoliopsida</taxon>
        <taxon>eudicotyledons</taxon>
        <taxon>Gunneridae</taxon>
        <taxon>Pentapetalae</taxon>
        <taxon>rosids</taxon>
        <taxon>fabids</taxon>
        <taxon>Fabales</taxon>
        <taxon>Fabaceae</taxon>
        <taxon>Papilionoideae</taxon>
        <taxon>50 kb inversion clade</taxon>
        <taxon>genistoids sensu lato</taxon>
        <taxon>core genistoids</taxon>
        <taxon>Genisteae</taxon>
        <taxon>Lupinus</taxon>
    </lineage>
</organism>
<accession>A0A6A4R0P5</accession>
<reference evidence="2" key="1">
    <citation type="journal article" date="2020" name="Nat. Commun.">
        <title>Genome sequence of the cluster root forming white lupin.</title>
        <authorList>
            <person name="Hufnagel B."/>
            <person name="Marques A."/>
            <person name="Soriano A."/>
            <person name="Marques L."/>
            <person name="Divol F."/>
            <person name="Doumas P."/>
            <person name="Sallet E."/>
            <person name="Mancinotti D."/>
            <person name="Carrere S."/>
            <person name="Marande W."/>
            <person name="Arribat S."/>
            <person name="Keller J."/>
            <person name="Huneau C."/>
            <person name="Blein T."/>
            <person name="Aime D."/>
            <person name="Laguerre M."/>
            <person name="Taylor J."/>
            <person name="Schubert V."/>
            <person name="Nelson M."/>
            <person name="Geu-Flores F."/>
            <person name="Crespi M."/>
            <person name="Gallardo-Guerrero K."/>
            <person name="Delaux P.-M."/>
            <person name="Salse J."/>
            <person name="Berges H."/>
            <person name="Guyot R."/>
            <person name="Gouzy J."/>
            <person name="Peret B."/>
        </authorList>
    </citation>
    <scope>NUCLEOTIDE SEQUENCE [LARGE SCALE GENOMIC DNA]</scope>
    <source>
        <strain evidence="2">cv. Amiga</strain>
    </source>
</reference>
<protein>
    <submittedName>
        <fullName evidence="1">Uncharacterized protein</fullName>
    </submittedName>
</protein>
<proteinExistence type="predicted"/>
<dbReference type="EMBL" id="WOCE01000002">
    <property type="protein sequence ID" value="KAE9619690.1"/>
    <property type="molecule type" value="Genomic_DNA"/>
</dbReference>
<gene>
    <name evidence="1" type="ORF">Lalb_Chr02g0155941</name>
</gene>
<evidence type="ECO:0000313" key="1">
    <source>
        <dbReference type="EMBL" id="KAE9619690.1"/>
    </source>
</evidence>
<sequence>MVEAKARPCLTRSATSLQSPRPSEKCALLRCRPGLTVPRWVASSVTRSARKVVALGEASTGISLARRGKFPIIRKCTMGGSSWLMPRCGRV</sequence>
<dbReference type="AlphaFoldDB" id="A0A6A4R0P5"/>
<dbReference type="Proteomes" id="UP000447434">
    <property type="component" value="Chromosome 2"/>
</dbReference>
<comment type="caution">
    <text evidence="1">The sequence shown here is derived from an EMBL/GenBank/DDBJ whole genome shotgun (WGS) entry which is preliminary data.</text>
</comment>
<keyword evidence="2" id="KW-1185">Reference proteome</keyword>
<name>A0A6A4R0P5_LUPAL</name>